<accession>A0A193BVL9</accession>
<dbReference type="EMBL" id="CP016174">
    <property type="protein sequence ID" value="ANN16214.1"/>
    <property type="molecule type" value="Genomic_DNA"/>
</dbReference>
<protein>
    <submittedName>
        <fullName evidence="1">Uncharacterized protein</fullName>
    </submittedName>
</protein>
<dbReference type="STRING" id="31958.SD37_11560"/>
<dbReference type="AlphaFoldDB" id="A0A193BVL9"/>
<gene>
    <name evidence="1" type="ORF">SD37_11560</name>
</gene>
<keyword evidence="2" id="KW-1185">Reference proteome</keyword>
<name>A0A193BVL9_AMYOR</name>
<sequence>MTVTVQIGRPDTAPMARGRLLAACRRGDIPAEALAPADRDHLVYDLWAAGWSDVEIATHTYMSTYTTGRIRARLGLAAHPTSTRGAA</sequence>
<evidence type="ECO:0000313" key="2">
    <source>
        <dbReference type="Proteomes" id="UP000093695"/>
    </source>
</evidence>
<dbReference type="Proteomes" id="UP000093695">
    <property type="component" value="Chromosome"/>
</dbReference>
<dbReference type="KEGG" id="aori:SD37_11560"/>
<proteinExistence type="predicted"/>
<reference evidence="1 2" key="1">
    <citation type="journal article" date="2015" name="Genome Announc.">
        <title>Draft Genome Sequence of Norvancomycin-Producing Strain Amycolatopsis orientalis CPCC200066.</title>
        <authorList>
            <person name="Lei X."/>
            <person name="Yuan F."/>
            <person name="Shi Y."/>
            <person name="Li X."/>
            <person name="Wang L."/>
            <person name="Hong B."/>
        </authorList>
    </citation>
    <scope>NUCLEOTIDE SEQUENCE [LARGE SCALE GENOMIC DNA]</scope>
    <source>
        <strain evidence="1 2">B-37</strain>
    </source>
</reference>
<evidence type="ECO:0000313" key="1">
    <source>
        <dbReference type="EMBL" id="ANN16214.1"/>
    </source>
</evidence>
<organism evidence="1 2">
    <name type="scientific">Amycolatopsis orientalis</name>
    <name type="common">Nocardia orientalis</name>
    <dbReference type="NCBI Taxonomy" id="31958"/>
    <lineage>
        <taxon>Bacteria</taxon>
        <taxon>Bacillati</taxon>
        <taxon>Actinomycetota</taxon>
        <taxon>Actinomycetes</taxon>
        <taxon>Pseudonocardiales</taxon>
        <taxon>Pseudonocardiaceae</taxon>
        <taxon>Amycolatopsis</taxon>
    </lineage>
</organism>